<dbReference type="EMBL" id="CM020618">
    <property type="protein sequence ID" value="KAK1858060.1"/>
    <property type="molecule type" value="Genomic_DNA"/>
</dbReference>
<keyword evidence="2" id="KW-1185">Reference proteome</keyword>
<sequence length="711" mass="74336">MEVVKVGACGEDLISAPVAELNSDESLNAFLQVEEAGPRAVLLPANLLYTQSALEMLAANPKNVAAVLIAWEQAPGTSPPERYSPASTEPNRNATLTGSDVPNGWNPEGLDLLSRYYPFNIFLLPPSVVDSEGKMWACNQTVSDCLEDNTCLPVGGQSVWASATRLRPTSPAEAYVAVSAPMDSTAFFHSRAVGAAAEVSALVTMLAVAEAFGAVVAANRTRALLRVPVFMGLNAEAYGFAGSRRFLNDIIKFECEDEEDAGSMGSGVCEKPHYMSTLKFQAFRRQSEGNEDVRTSTRFTHVLDVGPVGSAAKARDPVTLVPANASAAADATPRPVTGADLEDPPFFAHAAQNSSGLRVLLLSAFSQVDAPPVAGGPSDVALATESSTEWPLYPPTSGQSFISEASSPLGTPQVVSLVDYDGSFRDKFFHSELSNLPADPAPLAAAISLAARGLVRTLVALAYFDVDTSTNETSAAAVTALAANQEYLTLAETAADGVQTTSINGLLTCLTGNWTNCELASDFLGESIRNQLARSVSPSNYAGTYVPPTRASSITPSQAAKVRLLRLFLANATAYAGTTGEPVRCNVDTCAGALEADREALHCVRDRCIAADAYTHNAYGHGLEPRNLAQSAFVLRDDNSSVGDGAWTESYWDSSLGVCGATEDAFVLSIGILFAGLGVLAGAIGLSAVVAWALSEGKGTSVVRGAEGGAV</sequence>
<accession>A0ACC3BJD2</accession>
<reference evidence="1" key="1">
    <citation type="submission" date="2019-11" db="EMBL/GenBank/DDBJ databases">
        <title>Nori genome reveals adaptations in red seaweeds to the harsh intertidal environment.</title>
        <authorList>
            <person name="Wang D."/>
            <person name="Mao Y."/>
        </authorList>
    </citation>
    <scope>NUCLEOTIDE SEQUENCE</scope>
    <source>
        <tissue evidence="1">Gametophyte</tissue>
    </source>
</reference>
<proteinExistence type="predicted"/>
<organism evidence="1 2">
    <name type="scientific">Pyropia yezoensis</name>
    <name type="common">Susabi-nori</name>
    <name type="synonym">Porphyra yezoensis</name>
    <dbReference type="NCBI Taxonomy" id="2788"/>
    <lineage>
        <taxon>Eukaryota</taxon>
        <taxon>Rhodophyta</taxon>
        <taxon>Bangiophyceae</taxon>
        <taxon>Bangiales</taxon>
        <taxon>Bangiaceae</taxon>
        <taxon>Pyropia</taxon>
    </lineage>
</organism>
<protein>
    <submittedName>
        <fullName evidence="1">Uncharacterized protein</fullName>
    </submittedName>
</protein>
<comment type="caution">
    <text evidence="1">The sequence shown here is derived from an EMBL/GenBank/DDBJ whole genome shotgun (WGS) entry which is preliminary data.</text>
</comment>
<name>A0ACC3BJD2_PYRYE</name>
<evidence type="ECO:0000313" key="1">
    <source>
        <dbReference type="EMBL" id="KAK1858060.1"/>
    </source>
</evidence>
<dbReference type="Proteomes" id="UP000798662">
    <property type="component" value="Chromosome 1"/>
</dbReference>
<evidence type="ECO:0000313" key="2">
    <source>
        <dbReference type="Proteomes" id="UP000798662"/>
    </source>
</evidence>
<gene>
    <name evidence="1" type="ORF">I4F81_000674</name>
</gene>